<dbReference type="RefSeq" id="WP_367780693.1">
    <property type="nucleotide sequence ID" value="NZ_JBFMIA010000026.1"/>
</dbReference>
<organism evidence="1 2">
    <name type="scientific">Jeotgalibacillus marinus</name>
    <dbReference type="NCBI Taxonomy" id="86667"/>
    <lineage>
        <taxon>Bacteria</taxon>
        <taxon>Bacillati</taxon>
        <taxon>Bacillota</taxon>
        <taxon>Bacilli</taxon>
        <taxon>Bacillales</taxon>
        <taxon>Caryophanaceae</taxon>
        <taxon>Jeotgalibacillus</taxon>
    </lineage>
</organism>
<name>A0ABV3Q793_9BACL</name>
<comment type="caution">
    <text evidence="1">The sequence shown here is derived from an EMBL/GenBank/DDBJ whole genome shotgun (WGS) entry which is preliminary data.</text>
</comment>
<gene>
    <name evidence="1" type="ORF">AB1471_15610</name>
</gene>
<keyword evidence="2" id="KW-1185">Reference proteome</keyword>
<accession>A0ABV3Q793</accession>
<dbReference type="Proteomes" id="UP001556040">
    <property type="component" value="Unassembled WGS sequence"/>
</dbReference>
<evidence type="ECO:0000313" key="1">
    <source>
        <dbReference type="EMBL" id="MEW9503204.1"/>
    </source>
</evidence>
<reference evidence="1 2" key="1">
    <citation type="journal article" date="1979" name="Int. J. Syst. Evol. Microbiol.">
        <title>Bacillus globisporus subsp. marinus subsp. nov.</title>
        <authorList>
            <person name="Liu H."/>
        </authorList>
    </citation>
    <scope>NUCLEOTIDE SEQUENCE [LARGE SCALE GENOMIC DNA]</scope>
    <source>
        <strain evidence="1 2">DSM 1297</strain>
    </source>
</reference>
<proteinExistence type="predicted"/>
<dbReference type="EMBL" id="JBFMIA010000026">
    <property type="protein sequence ID" value="MEW9503204.1"/>
    <property type="molecule type" value="Genomic_DNA"/>
</dbReference>
<sequence>MRIVEEVEKNVVELKTVEQIETLAMRTMEDLSNLTSFEKDELLEELIYRTHKRGRLNVCVLERAIDKAVGTSSRGGWKSG</sequence>
<evidence type="ECO:0000313" key="2">
    <source>
        <dbReference type="Proteomes" id="UP001556040"/>
    </source>
</evidence>
<protein>
    <submittedName>
        <fullName evidence="1">Uncharacterized protein</fullName>
    </submittedName>
</protein>